<name>A0A1N6FEB0_9BURK</name>
<accession>A0A1N6FEB0</accession>
<dbReference type="Proteomes" id="UP000184693">
    <property type="component" value="Unassembled WGS sequence"/>
</dbReference>
<gene>
    <name evidence="2" type="ORF">SAMN05444168_1499</name>
</gene>
<evidence type="ECO:0000256" key="1">
    <source>
        <dbReference type="SAM" id="MobiDB-lite"/>
    </source>
</evidence>
<proteinExistence type="predicted"/>
<organism evidence="2 3">
    <name type="scientific">Paraburkholderia phenazinium</name>
    <dbReference type="NCBI Taxonomy" id="60549"/>
    <lineage>
        <taxon>Bacteria</taxon>
        <taxon>Pseudomonadati</taxon>
        <taxon>Pseudomonadota</taxon>
        <taxon>Betaproteobacteria</taxon>
        <taxon>Burkholderiales</taxon>
        <taxon>Burkholderiaceae</taxon>
        <taxon>Paraburkholderia</taxon>
    </lineage>
</organism>
<evidence type="ECO:0000313" key="3">
    <source>
        <dbReference type="Proteomes" id="UP000184693"/>
    </source>
</evidence>
<dbReference type="EMBL" id="FSRM01000001">
    <property type="protein sequence ID" value="SIN93590.1"/>
    <property type="molecule type" value="Genomic_DNA"/>
</dbReference>
<sequence>MSGDWIASSCEVGKLTFGDAGAVSAVDTSGFATPGFETSAGVPDGDGVPGVPAFSGLFSLMTVGRAPSTRTNEYDLIIRYRAMCGKPAHNCSHCYATQIVAPDNVIYLWIRLLVESFAQCDLQGRVDLHAPAPEQRNQKRCTYQHHHQQPGGRQDAA</sequence>
<reference evidence="2 3" key="1">
    <citation type="submission" date="2016-11" db="EMBL/GenBank/DDBJ databases">
        <authorList>
            <person name="Jaros S."/>
            <person name="Januszkiewicz K."/>
            <person name="Wedrychowicz H."/>
        </authorList>
    </citation>
    <scope>NUCLEOTIDE SEQUENCE [LARGE SCALE GENOMIC DNA]</scope>
    <source>
        <strain evidence="2 3">GAS86</strain>
    </source>
</reference>
<feature type="region of interest" description="Disordered" evidence="1">
    <location>
        <begin position="137"/>
        <end position="157"/>
    </location>
</feature>
<protein>
    <submittedName>
        <fullName evidence="2">Uncharacterized protein</fullName>
    </submittedName>
</protein>
<evidence type="ECO:0000313" key="2">
    <source>
        <dbReference type="EMBL" id="SIN93590.1"/>
    </source>
</evidence>
<feature type="compositionally biased region" description="Basic residues" evidence="1">
    <location>
        <begin position="138"/>
        <end position="148"/>
    </location>
</feature>
<dbReference type="AlphaFoldDB" id="A0A1N6FEB0"/>